<evidence type="ECO:0000313" key="2">
    <source>
        <dbReference type="EMBL" id="AWB49111.1"/>
    </source>
</evidence>
<dbReference type="InterPro" id="IPR036515">
    <property type="entry name" value="Transposase_17_sf"/>
</dbReference>
<dbReference type="PANTHER" id="PTHR36966:SF1">
    <property type="entry name" value="REP-ASSOCIATED TYROSINE TRANSPOSASE"/>
    <property type="match status" value="1"/>
</dbReference>
<proteinExistence type="predicted"/>
<gene>
    <name evidence="2" type="ORF">HYN69_11895</name>
</gene>
<evidence type="ECO:0000313" key="3">
    <source>
        <dbReference type="Proteomes" id="UP000244496"/>
    </source>
</evidence>
<dbReference type="SMART" id="SM01321">
    <property type="entry name" value="Y1_Tnp"/>
    <property type="match status" value="1"/>
</dbReference>
<dbReference type="Proteomes" id="UP000244496">
    <property type="component" value="Chromosome"/>
</dbReference>
<keyword evidence="3" id="KW-1185">Reference proteome</keyword>
<dbReference type="InterPro" id="IPR002686">
    <property type="entry name" value="Transposase_17"/>
</dbReference>
<sequence length="172" mass="19418">MSNYLRPSRNGATVFFTVALAQRGGDLLLRELAGLRSAVGKTRAERSFEVLAWVILPDHLHTVWRLPEGDADFATRWRLIKGRFAHGLPAQARSASKERTGEKGIWQRRYWEHHIRGPDDLARHIGYCRFDPVRHGLVERPEDWRYGSVRADVAGLTGLDADGAGKAVFFGE</sequence>
<dbReference type="EMBL" id="CP028918">
    <property type="protein sequence ID" value="AWB49111.1"/>
    <property type="molecule type" value="Genomic_DNA"/>
</dbReference>
<dbReference type="GO" id="GO:0006313">
    <property type="term" value="P:DNA transposition"/>
    <property type="evidence" value="ECO:0007669"/>
    <property type="project" value="InterPro"/>
</dbReference>
<dbReference type="AlphaFoldDB" id="A0A2S0UMU4"/>
<dbReference type="PANTHER" id="PTHR36966">
    <property type="entry name" value="REP-ASSOCIATED TYROSINE TRANSPOSASE"/>
    <property type="match status" value="1"/>
</dbReference>
<feature type="domain" description="Transposase IS200-like" evidence="1">
    <location>
        <begin position="9"/>
        <end position="131"/>
    </location>
</feature>
<dbReference type="NCBIfam" id="NF047646">
    <property type="entry name" value="REP_Tyr_transpos"/>
    <property type="match status" value="1"/>
</dbReference>
<dbReference type="RefSeq" id="WP_108435928.1">
    <property type="nucleotide sequence ID" value="NZ_CP028918.1"/>
</dbReference>
<dbReference type="SUPFAM" id="SSF143422">
    <property type="entry name" value="Transposase IS200-like"/>
    <property type="match status" value="1"/>
</dbReference>
<organism evidence="2 3">
    <name type="scientific">Paragemmobacter aquarius</name>
    <dbReference type="NCBI Taxonomy" id="2169400"/>
    <lineage>
        <taxon>Bacteria</taxon>
        <taxon>Pseudomonadati</taxon>
        <taxon>Pseudomonadota</taxon>
        <taxon>Alphaproteobacteria</taxon>
        <taxon>Rhodobacterales</taxon>
        <taxon>Paracoccaceae</taxon>
        <taxon>Paragemmobacter</taxon>
    </lineage>
</organism>
<evidence type="ECO:0000259" key="1">
    <source>
        <dbReference type="SMART" id="SM01321"/>
    </source>
</evidence>
<protein>
    <submittedName>
        <fullName evidence="2">Transposase</fullName>
    </submittedName>
</protein>
<dbReference type="GO" id="GO:0004803">
    <property type="term" value="F:transposase activity"/>
    <property type="evidence" value="ECO:0007669"/>
    <property type="project" value="InterPro"/>
</dbReference>
<dbReference type="GO" id="GO:0043565">
    <property type="term" value="F:sequence-specific DNA binding"/>
    <property type="evidence" value="ECO:0007669"/>
    <property type="project" value="TreeGrafter"/>
</dbReference>
<dbReference type="InterPro" id="IPR052715">
    <property type="entry name" value="RAYT_transposase"/>
</dbReference>
<dbReference type="Gene3D" id="3.30.70.1290">
    <property type="entry name" value="Transposase IS200-like"/>
    <property type="match status" value="1"/>
</dbReference>
<dbReference type="KEGG" id="geh:HYN69_11895"/>
<dbReference type="OrthoDB" id="9794403at2"/>
<accession>A0A2S0UMU4</accession>
<reference evidence="2 3" key="1">
    <citation type="submission" date="2018-04" db="EMBL/GenBank/DDBJ databases">
        <title>Genome sequencing of Gemmobacter.</title>
        <authorList>
            <person name="Yi H."/>
            <person name="Baek M.-G."/>
        </authorList>
    </citation>
    <scope>NUCLEOTIDE SEQUENCE [LARGE SCALE GENOMIC DNA]</scope>
    <source>
        <strain evidence="2 3">HYN0069</strain>
    </source>
</reference>
<name>A0A2S0UMU4_9RHOB</name>